<dbReference type="PANTHER" id="PTHR11129">
    <property type="entry name" value="PROTEIN FARNESYLTRANSFERASE ALPHA SUBUNIT/RAB GERANYLGERANYL TRANSFERASE ALPHA SUBUNIT"/>
    <property type="match status" value="1"/>
</dbReference>
<dbReference type="InterPro" id="IPR002088">
    <property type="entry name" value="Prenyl_trans_a"/>
</dbReference>
<dbReference type="PANTHER" id="PTHR11129:SF3">
    <property type="entry name" value="PROTEIN PRENYLTRANSFERASE ALPHA SUBUNIT REPEAT-CONTAINING PROTEIN 1"/>
    <property type="match status" value="1"/>
</dbReference>
<dbReference type="Proteomes" id="UP000234585">
    <property type="component" value="Unassembled WGS sequence"/>
</dbReference>
<keyword evidence="4" id="KW-0677">Repeat</keyword>
<accession>A0A2I2EY91</accession>
<evidence type="ECO:0000256" key="4">
    <source>
        <dbReference type="ARBA" id="ARBA00022737"/>
    </source>
</evidence>
<name>A0A2I2EY91_ASPCN</name>
<keyword evidence="2" id="KW-0637">Prenyltransferase</keyword>
<comment type="similarity">
    <text evidence="1">Belongs to the protein prenyltransferase subunit alpha family.</text>
</comment>
<dbReference type="RefSeq" id="XP_024667354.1">
    <property type="nucleotide sequence ID" value="XM_024814592.1"/>
</dbReference>
<gene>
    <name evidence="5" type="ORF">BDW47DRAFT_114159</name>
</gene>
<evidence type="ECO:0000313" key="6">
    <source>
        <dbReference type="Proteomes" id="UP000234585"/>
    </source>
</evidence>
<sequence length="355" mass="40053">MAVPGNDAFQDLCRIFSARKERILEIEFLPPALGPLLQDGCSIGVTKKHVVKAFTVARRIFFKALDAANSASAPPRKDTDTKTDAELAVCTEIILLYDCEHLTACNWRKRRLLSLLPPHDHDDLDPAQRQAVIQALDNELSLMKTYQCSPLPRHTKSPTLWQHRLWVLDYKMRVQPRDVRSDVFALLNTELSTVLRAGELHPKNYYAFNYMRLFYGRLSRDTEEGPAVLARSILEPTLTWCLGHPADISGWGFLLYLLEAVPDQAVCEDTVDKVLGYAIGIRWEGESLYTFVDLAVRAFTAMGRATRILGMSVTAAETFTSRLDHRPARWKTWRDAAKEVWTVKPRGGGTAVDPA</sequence>
<evidence type="ECO:0000256" key="3">
    <source>
        <dbReference type="ARBA" id="ARBA00022679"/>
    </source>
</evidence>
<evidence type="ECO:0008006" key="7">
    <source>
        <dbReference type="Google" id="ProtNLM"/>
    </source>
</evidence>
<evidence type="ECO:0000256" key="2">
    <source>
        <dbReference type="ARBA" id="ARBA00022602"/>
    </source>
</evidence>
<proteinExistence type="inferred from homology"/>
<organism evidence="5 6">
    <name type="scientific">Aspergillus candidus</name>
    <dbReference type="NCBI Taxonomy" id="41067"/>
    <lineage>
        <taxon>Eukaryota</taxon>
        <taxon>Fungi</taxon>
        <taxon>Dikarya</taxon>
        <taxon>Ascomycota</taxon>
        <taxon>Pezizomycotina</taxon>
        <taxon>Eurotiomycetes</taxon>
        <taxon>Eurotiomycetidae</taxon>
        <taxon>Eurotiales</taxon>
        <taxon>Aspergillaceae</taxon>
        <taxon>Aspergillus</taxon>
        <taxon>Aspergillus subgen. Circumdati</taxon>
    </lineage>
</organism>
<dbReference type="GeneID" id="36521752"/>
<dbReference type="EMBL" id="KZ559212">
    <property type="protein sequence ID" value="PLB33342.1"/>
    <property type="molecule type" value="Genomic_DNA"/>
</dbReference>
<reference evidence="5 6" key="1">
    <citation type="submission" date="2017-12" db="EMBL/GenBank/DDBJ databases">
        <authorList>
            <consortium name="DOE Joint Genome Institute"/>
            <person name="Haridas S."/>
            <person name="Kjaerbolling I."/>
            <person name="Vesth T.C."/>
            <person name="Frisvad J.C."/>
            <person name="Nybo J.L."/>
            <person name="Theobald S."/>
            <person name="Kuo A."/>
            <person name="Bowyer P."/>
            <person name="Matsuda Y."/>
            <person name="Mondo S."/>
            <person name="Lyhne E.K."/>
            <person name="Kogle M.E."/>
            <person name="Clum A."/>
            <person name="Lipzen A."/>
            <person name="Salamov A."/>
            <person name="Ngan C.Y."/>
            <person name="Daum C."/>
            <person name="Chiniquy J."/>
            <person name="Barry K."/>
            <person name="LaButti K."/>
            <person name="Simmons B.A."/>
            <person name="Magnuson J.K."/>
            <person name="Mortensen U.H."/>
            <person name="Larsen T.O."/>
            <person name="Grigoriev I.V."/>
            <person name="Baker S.E."/>
            <person name="Andersen M.R."/>
            <person name="Nordberg H.P."/>
            <person name="Cantor M.N."/>
            <person name="Hua S.X."/>
        </authorList>
    </citation>
    <scope>NUCLEOTIDE SEQUENCE [LARGE SCALE GENOMIC DNA]</scope>
    <source>
        <strain evidence="5 6">CBS 102.13</strain>
    </source>
</reference>
<dbReference type="SUPFAM" id="SSF48439">
    <property type="entry name" value="Protein prenylyltransferase"/>
    <property type="match status" value="1"/>
</dbReference>
<evidence type="ECO:0000256" key="1">
    <source>
        <dbReference type="ARBA" id="ARBA00006734"/>
    </source>
</evidence>
<dbReference type="GO" id="GO:0008318">
    <property type="term" value="F:protein prenyltransferase activity"/>
    <property type="evidence" value="ECO:0007669"/>
    <property type="project" value="InterPro"/>
</dbReference>
<keyword evidence="3" id="KW-0808">Transferase</keyword>
<dbReference type="Pfam" id="PF01239">
    <property type="entry name" value="PPTA"/>
    <property type="match status" value="1"/>
</dbReference>
<keyword evidence="6" id="KW-1185">Reference proteome</keyword>
<dbReference type="AlphaFoldDB" id="A0A2I2EY91"/>
<dbReference type="GO" id="GO:0005737">
    <property type="term" value="C:cytoplasm"/>
    <property type="evidence" value="ECO:0007669"/>
    <property type="project" value="TreeGrafter"/>
</dbReference>
<dbReference type="Gene3D" id="1.25.40.120">
    <property type="entry name" value="Protein prenylyltransferase"/>
    <property type="match status" value="1"/>
</dbReference>
<dbReference type="OrthoDB" id="5358702at2759"/>
<evidence type="ECO:0000313" key="5">
    <source>
        <dbReference type="EMBL" id="PLB33342.1"/>
    </source>
</evidence>
<protein>
    <recommendedName>
        <fullName evidence="7">Protein prenylyltransferase</fullName>
    </recommendedName>
</protein>